<evidence type="ECO:0000313" key="1">
    <source>
        <dbReference type="EMBL" id="KAG6948104.1"/>
    </source>
</evidence>
<proteinExistence type="predicted"/>
<name>A0A8J5IVY6_9STRA</name>
<reference evidence="1" key="1">
    <citation type="submission" date="2021-01" db="EMBL/GenBank/DDBJ databases">
        <title>Phytophthora aleatoria, a newly-described species from Pinus radiata is distinct from Phytophthora cactorum isolates based on comparative genomics.</title>
        <authorList>
            <person name="Mcdougal R."/>
            <person name="Panda P."/>
            <person name="Williams N."/>
            <person name="Studholme D.J."/>
        </authorList>
    </citation>
    <scope>NUCLEOTIDE SEQUENCE</scope>
    <source>
        <strain evidence="1">NZFS 4037</strain>
    </source>
</reference>
<keyword evidence="2" id="KW-1185">Reference proteome</keyword>
<dbReference type="EMBL" id="JAENGY010001609">
    <property type="protein sequence ID" value="KAG6948104.1"/>
    <property type="molecule type" value="Genomic_DNA"/>
</dbReference>
<dbReference type="AlphaFoldDB" id="A0A8J5IVY6"/>
<organism evidence="1 2">
    <name type="scientific">Phytophthora aleatoria</name>
    <dbReference type="NCBI Taxonomy" id="2496075"/>
    <lineage>
        <taxon>Eukaryota</taxon>
        <taxon>Sar</taxon>
        <taxon>Stramenopiles</taxon>
        <taxon>Oomycota</taxon>
        <taxon>Peronosporomycetes</taxon>
        <taxon>Peronosporales</taxon>
        <taxon>Peronosporaceae</taxon>
        <taxon>Phytophthora</taxon>
    </lineage>
</organism>
<comment type="caution">
    <text evidence="1">The sequence shown here is derived from an EMBL/GenBank/DDBJ whole genome shotgun (WGS) entry which is preliminary data.</text>
</comment>
<dbReference type="PANTHER" id="PTHR40866:SF1">
    <property type="entry name" value="BED-TYPE DOMAIN-CONTAINING PROTEIN"/>
    <property type="match status" value="1"/>
</dbReference>
<evidence type="ECO:0000313" key="2">
    <source>
        <dbReference type="Proteomes" id="UP000709295"/>
    </source>
</evidence>
<gene>
    <name evidence="1" type="ORF">JG688_00015243</name>
</gene>
<sequence length="205" mass="22910">MQRGVQFIMSGVAAKMLVKFGLMQDGCSFDSDHYSAVHDLNLVVQGLFSKASDHWDQVKKLMTKRKGLNQSVKLRFKTPLRLVLSQAARGSSTFAMVHRYFRLLEIISDDGTLADFLPGPAANRRLRKFLDDISKIDSVSKELQSSSVMLGCIWTDYWSYTRPLARIVLSSPFEATCVKVLAGKADELSRAEATSLRPLVVETMS</sequence>
<protein>
    <submittedName>
        <fullName evidence="1">Uncharacterized protein</fullName>
    </submittedName>
</protein>
<accession>A0A8J5IVY6</accession>
<dbReference type="PANTHER" id="PTHR40866">
    <property type="entry name" value="BED-TYPE DOMAIN-CONTAINING PROTEIN"/>
    <property type="match status" value="1"/>
</dbReference>
<dbReference type="Proteomes" id="UP000709295">
    <property type="component" value="Unassembled WGS sequence"/>
</dbReference>